<keyword evidence="7" id="KW-1185">Reference proteome</keyword>
<dbReference type="GO" id="GO:0003700">
    <property type="term" value="F:DNA-binding transcription factor activity"/>
    <property type="evidence" value="ECO:0007669"/>
    <property type="project" value="TreeGrafter"/>
</dbReference>
<dbReference type="InterPro" id="IPR029016">
    <property type="entry name" value="GAF-like_dom_sf"/>
</dbReference>
<dbReference type="EMBL" id="SGXC01000001">
    <property type="protein sequence ID" value="RZS84833.1"/>
    <property type="molecule type" value="Genomic_DNA"/>
</dbReference>
<dbReference type="GO" id="GO:0003677">
    <property type="term" value="F:DNA binding"/>
    <property type="evidence" value="ECO:0007669"/>
    <property type="project" value="UniProtKB-KW"/>
</dbReference>
<dbReference type="SUPFAM" id="SSF46785">
    <property type="entry name" value="Winged helix' DNA-binding domain"/>
    <property type="match status" value="1"/>
</dbReference>
<name>A0A4Q7NIT3_9BURK</name>
<gene>
    <name evidence="6" type="ORF">EV675_0854</name>
</gene>
<dbReference type="InterPro" id="IPR036388">
    <property type="entry name" value="WH-like_DNA-bd_sf"/>
</dbReference>
<feature type="domain" description="HTH iclR-type" evidence="4">
    <location>
        <begin position="1"/>
        <end position="61"/>
    </location>
</feature>
<evidence type="ECO:0000256" key="1">
    <source>
        <dbReference type="ARBA" id="ARBA00023015"/>
    </source>
</evidence>
<evidence type="ECO:0000259" key="4">
    <source>
        <dbReference type="PROSITE" id="PS51077"/>
    </source>
</evidence>
<dbReference type="PROSITE" id="PS51077">
    <property type="entry name" value="HTH_ICLR"/>
    <property type="match status" value="1"/>
</dbReference>
<dbReference type="Proteomes" id="UP000292445">
    <property type="component" value="Unassembled WGS sequence"/>
</dbReference>
<dbReference type="OrthoDB" id="8721254at2"/>
<dbReference type="GO" id="GO:0045892">
    <property type="term" value="P:negative regulation of DNA-templated transcription"/>
    <property type="evidence" value="ECO:0007669"/>
    <property type="project" value="TreeGrafter"/>
</dbReference>
<proteinExistence type="predicted"/>
<dbReference type="Gene3D" id="3.30.450.40">
    <property type="match status" value="1"/>
</dbReference>
<comment type="caution">
    <text evidence="6">The sequence shown here is derived from an EMBL/GenBank/DDBJ whole genome shotgun (WGS) entry which is preliminary data.</text>
</comment>
<dbReference type="PANTHER" id="PTHR30136">
    <property type="entry name" value="HELIX-TURN-HELIX TRANSCRIPTIONAL REGULATOR, ICLR FAMILY"/>
    <property type="match status" value="1"/>
</dbReference>
<feature type="domain" description="IclR-ED" evidence="5">
    <location>
        <begin position="62"/>
        <end position="247"/>
    </location>
</feature>
<dbReference type="RefSeq" id="WP_130356157.1">
    <property type="nucleotide sequence ID" value="NZ_SGXC01000001.1"/>
</dbReference>
<keyword evidence="2" id="KW-0238">DNA-binding</keyword>
<dbReference type="InterPro" id="IPR036390">
    <property type="entry name" value="WH_DNA-bd_sf"/>
</dbReference>
<dbReference type="Gene3D" id="1.10.10.10">
    <property type="entry name" value="Winged helix-like DNA-binding domain superfamily/Winged helix DNA-binding domain"/>
    <property type="match status" value="1"/>
</dbReference>
<organism evidence="6 7">
    <name type="scientific">Pigmentiphaga kullae</name>
    <dbReference type="NCBI Taxonomy" id="151784"/>
    <lineage>
        <taxon>Bacteria</taxon>
        <taxon>Pseudomonadati</taxon>
        <taxon>Pseudomonadota</taxon>
        <taxon>Betaproteobacteria</taxon>
        <taxon>Burkholderiales</taxon>
        <taxon>Alcaligenaceae</taxon>
        <taxon>Pigmentiphaga</taxon>
    </lineage>
</organism>
<evidence type="ECO:0000256" key="2">
    <source>
        <dbReference type="ARBA" id="ARBA00023125"/>
    </source>
</evidence>
<dbReference type="PANTHER" id="PTHR30136:SF24">
    <property type="entry name" value="HTH-TYPE TRANSCRIPTIONAL REPRESSOR ALLR"/>
    <property type="match status" value="1"/>
</dbReference>
<dbReference type="SMART" id="SM00346">
    <property type="entry name" value="HTH_ICLR"/>
    <property type="match status" value="1"/>
</dbReference>
<evidence type="ECO:0000256" key="3">
    <source>
        <dbReference type="ARBA" id="ARBA00023163"/>
    </source>
</evidence>
<accession>A0A4Q7NIT3</accession>
<dbReference type="InterPro" id="IPR014757">
    <property type="entry name" value="Tscrpt_reg_IclR_C"/>
</dbReference>
<keyword evidence="1" id="KW-0805">Transcription regulation</keyword>
<dbReference type="SUPFAM" id="SSF55781">
    <property type="entry name" value="GAF domain-like"/>
    <property type="match status" value="1"/>
</dbReference>
<sequence>MSSLKRMLAVFDAFSSEHAVLTAEEIMSTLGYSRGTAYRYVKELCDAGFLTRAAGGYALGPRIIQLDYCIRQRDPILMASLPVMQALRKRYECDVLLTVFYEDQVVVTHRESGDQELVMSYGRGRVMPLFRGAGSKVLLACLPPARQKRLYGAHAPAIAQAGMGESWEAFRAALAAVKRAGHAVSFSELDQGNVGVAAPIEQDPLNMPAGLVMVFRTERYEVLDKEGLLQSLKAGIRQIADPRTGAD</sequence>
<evidence type="ECO:0000259" key="5">
    <source>
        <dbReference type="PROSITE" id="PS51078"/>
    </source>
</evidence>
<dbReference type="Pfam" id="PF09339">
    <property type="entry name" value="HTH_IclR"/>
    <property type="match status" value="1"/>
</dbReference>
<dbReference type="Pfam" id="PF01614">
    <property type="entry name" value="IclR_C"/>
    <property type="match status" value="1"/>
</dbReference>
<dbReference type="InterPro" id="IPR005471">
    <property type="entry name" value="Tscrpt_reg_IclR_N"/>
</dbReference>
<protein>
    <submittedName>
        <fullName evidence="6">IclR family transcriptional regulator</fullName>
    </submittedName>
</protein>
<reference evidence="6 7" key="1">
    <citation type="submission" date="2019-02" db="EMBL/GenBank/DDBJ databases">
        <title>Genomic Encyclopedia of Type Strains, Phase IV (KMG-IV): sequencing the most valuable type-strain genomes for metagenomic binning, comparative biology and taxonomic classification.</title>
        <authorList>
            <person name="Goeker M."/>
        </authorList>
    </citation>
    <scope>NUCLEOTIDE SEQUENCE [LARGE SCALE GENOMIC DNA]</scope>
    <source>
        <strain evidence="6 7">K24</strain>
    </source>
</reference>
<evidence type="ECO:0000313" key="7">
    <source>
        <dbReference type="Proteomes" id="UP000292445"/>
    </source>
</evidence>
<dbReference type="PROSITE" id="PS51078">
    <property type="entry name" value="ICLR_ED"/>
    <property type="match status" value="1"/>
</dbReference>
<keyword evidence="3" id="KW-0804">Transcription</keyword>
<dbReference type="InterPro" id="IPR050707">
    <property type="entry name" value="HTH_MetabolicPath_Reg"/>
</dbReference>
<dbReference type="AlphaFoldDB" id="A0A4Q7NIT3"/>
<evidence type="ECO:0000313" key="6">
    <source>
        <dbReference type="EMBL" id="RZS84833.1"/>
    </source>
</evidence>